<name>A0A5C7EPN9_9PROT</name>
<dbReference type="InterPro" id="IPR053864">
    <property type="entry name" value="DUF6933"/>
</dbReference>
<dbReference type="InParanoid" id="A0A5C7EPN9"/>
<dbReference type="OrthoDB" id="6057901at2"/>
<evidence type="ECO:0000259" key="1">
    <source>
        <dbReference type="Pfam" id="PF22016"/>
    </source>
</evidence>
<gene>
    <name evidence="2" type="ORF">FR698_15215</name>
</gene>
<proteinExistence type="predicted"/>
<protein>
    <recommendedName>
        <fullName evidence="1">DUF6933 domain-containing protein</fullName>
    </recommendedName>
</protein>
<sequence length="153" mass="16817">MTAAAHSDTALGDWYVNRLVVDQRPLLLLVSSTSLLPILLPARDVRTLPNRLADVVAERLARLGIASSLIRAETSVMSPVHIDVTIDRSVLGIMVDFAKAVPYFLEVGAWDEASLLMVEDRLSERPCHAGKASDRVILPYRKTSELLAQKWAG</sequence>
<reference evidence="2 3" key="1">
    <citation type="submission" date="2019-08" db="EMBL/GenBank/DDBJ databases">
        <title>Pelomicrobium methylotrophicum gen. nov., sp. nov. a moderately thermophilic, facultatively anaerobic, lithoautotrophic and methylotrophic bacterium isolated from a terrestrial mud volcano.</title>
        <authorList>
            <person name="Slobodkina G.B."/>
            <person name="Merkel A.Y."/>
            <person name="Slobodkin A.I."/>
        </authorList>
    </citation>
    <scope>NUCLEOTIDE SEQUENCE [LARGE SCALE GENOMIC DNA]</scope>
    <source>
        <strain evidence="2 3">SM250</strain>
    </source>
</reference>
<evidence type="ECO:0000313" key="2">
    <source>
        <dbReference type="EMBL" id="TXF10450.1"/>
    </source>
</evidence>
<dbReference type="Pfam" id="PF22016">
    <property type="entry name" value="DUF6933"/>
    <property type="match status" value="1"/>
</dbReference>
<accession>A0A5C7EPN9</accession>
<dbReference type="AlphaFoldDB" id="A0A5C7EPN9"/>
<feature type="domain" description="DUF6933" evidence="1">
    <location>
        <begin position="7"/>
        <end position="139"/>
    </location>
</feature>
<keyword evidence="3" id="KW-1185">Reference proteome</keyword>
<comment type="caution">
    <text evidence="2">The sequence shown here is derived from an EMBL/GenBank/DDBJ whole genome shotgun (WGS) entry which is preliminary data.</text>
</comment>
<dbReference type="EMBL" id="VPFL01000030">
    <property type="protein sequence ID" value="TXF10450.1"/>
    <property type="molecule type" value="Genomic_DNA"/>
</dbReference>
<evidence type="ECO:0000313" key="3">
    <source>
        <dbReference type="Proteomes" id="UP000321201"/>
    </source>
</evidence>
<dbReference type="Proteomes" id="UP000321201">
    <property type="component" value="Unassembled WGS sequence"/>
</dbReference>
<organism evidence="2 3">
    <name type="scientific">Pelomicrobium methylotrophicum</name>
    <dbReference type="NCBI Taxonomy" id="2602750"/>
    <lineage>
        <taxon>Bacteria</taxon>
        <taxon>Pseudomonadati</taxon>
        <taxon>Pseudomonadota</taxon>
        <taxon>Hydrogenophilia</taxon>
        <taxon>Hydrogenophilia incertae sedis</taxon>
        <taxon>Pelomicrobium</taxon>
    </lineage>
</organism>